<dbReference type="EMBL" id="SDEE01000974">
    <property type="protein sequence ID" value="RXW13236.1"/>
    <property type="molecule type" value="Genomic_DNA"/>
</dbReference>
<dbReference type="GO" id="GO:0016616">
    <property type="term" value="F:oxidoreductase activity, acting on the CH-OH group of donors, NAD or NADP as acceptor"/>
    <property type="evidence" value="ECO:0007669"/>
    <property type="project" value="TreeGrafter"/>
</dbReference>
<dbReference type="InterPro" id="IPR001509">
    <property type="entry name" value="Epimerase_deHydtase"/>
</dbReference>
<accession>A0A4Q2D401</accession>
<dbReference type="OrthoDB" id="2735536at2759"/>
<evidence type="ECO:0000259" key="3">
    <source>
        <dbReference type="Pfam" id="PF01370"/>
    </source>
</evidence>
<comment type="similarity">
    <text evidence="2">Belongs to the NAD(P)-dependent epimerase/dehydratase family. Dihydroflavonol-4-reductase subfamily.</text>
</comment>
<evidence type="ECO:0000256" key="2">
    <source>
        <dbReference type="ARBA" id="ARBA00023445"/>
    </source>
</evidence>
<dbReference type="AlphaFoldDB" id="A0A4Q2D401"/>
<dbReference type="Proteomes" id="UP000290288">
    <property type="component" value="Unassembled WGS sequence"/>
</dbReference>
<reference evidence="4 5" key="1">
    <citation type="submission" date="2019-01" db="EMBL/GenBank/DDBJ databases">
        <title>Draft genome sequence of Psathyrella aberdarensis IHI B618.</title>
        <authorList>
            <person name="Buettner E."/>
            <person name="Kellner H."/>
        </authorList>
    </citation>
    <scope>NUCLEOTIDE SEQUENCE [LARGE SCALE GENOMIC DNA]</scope>
    <source>
        <strain evidence="4 5">IHI B618</strain>
    </source>
</reference>
<dbReference type="STRING" id="2316362.A0A4Q2D401"/>
<organism evidence="4 5">
    <name type="scientific">Candolleomyces aberdarensis</name>
    <dbReference type="NCBI Taxonomy" id="2316362"/>
    <lineage>
        <taxon>Eukaryota</taxon>
        <taxon>Fungi</taxon>
        <taxon>Dikarya</taxon>
        <taxon>Basidiomycota</taxon>
        <taxon>Agaricomycotina</taxon>
        <taxon>Agaricomycetes</taxon>
        <taxon>Agaricomycetidae</taxon>
        <taxon>Agaricales</taxon>
        <taxon>Agaricineae</taxon>
        <taxon>Psathyrellaceae</taxon>
        <taxon>Candolleomyces</taxon>
    </lineage>
</organism>
<name>A0A4Q2D401_9AGAR</name>
<dbReference type="InterPro" id="IPR050425">
    <property type="entry name" value="NAD(P)_dehydrat-like"/>
</dbReference>
<keyword evidence="5" id="KW-1185">Reference proteome</keyword>
<dbReference type="Gene3D" id="3.40.50.720">
    <property type="entry name" value="NAD(P)-binding Rossmann-like Domain"/>
    <property type="match status" value="1"/>
</dbReference>
<dbReference type="PANTHER" id="PTHR10366">
    <property type="entry name" value="NAD DEPENDENT EPIMERASE/DEHYDRATASE"/>
    <property type="match status" value="1"/>
</dbReference>
<keyword evidence="1" id="KW-0560">Oxidoreductase</keyword>
<protein>
    <recommendedName>
        <fullName evidence="3">NAD-dependent epimerase/dehydratase domain-containing protein</fullName>
    </recommendedName>
</protein>
<comment type="caution">
    <text evidence="4">The sequence shown here is derived from an EMBL/GenBank/DDBJ whole genome shotgun (WGS) entry which is preliminary data.</text>
</comment>
<evidence type="ECO:0000313" key="4">
    <source>
        <dbReference type="EMBL" id="RXW13236.1"/>
    </source>
</evidence>
<dbReference type="InterPro" id="IPR036291">
    <property type="entry name" value="NAD(P)-bd_dom_sf"/>
</dbReference>
<dbReference type="Pfam" id="PF01370">
    <property type="entry name" value="Epimerase"/>
    <property type="match status" value="1"/>
</dbReference>
<sequence>MSQKFVLVTGVTGFIGGHVAEQLLQNGYRVRGTTRGARANTLQDTVKVPGLEFVAIDDVATSDFTEALKGVHAVVHVAGSLPGRASAAETIETAVEGSLNVLRQGEKAGIEKFVVTSSFGATIDSFAGLNITDSEWSPTTREDVLAHQEDSYYVYFASKALSEKAVWDFARENPKLDIATILPGFVYGPFAKHFPKPTSPSGFGTNGYLYLLINGGAPPVVPPYFVDVRDVAKAHVQALSIPPNTSVEEKRFLVNAGLFDWKDAAKYLKKAKPELNVVDPEKLSDFYGPPSTLDTTRAKEVLGFGEYIPFEKTLEDFVNDVTEIQKGW</sequence>
<gene>
    <name evidence="4" type="ORF">EST38_g12621</name>
</gene>
<dbReference type="PANTHER" id="PTHR10366:SF562">
    <property type="entry name" value="ALDEHYDE REDUCTASE II (AFU_ORTHOLOGUE AFUA_1G11360)"/>
    <property type="match status" value="1"/>
</dbReference>
<feature type="domain" description="NAD-dependent epimerase/dehydratase" evidence="3">
    <location>
        <begin position="6"/>
        <end position="240"/>
    </location>
</feature>
<dbReference type="SUPFAM" id="SSF51735">
    <property type="entry name" value="NAD(P)-binding Rossmann-fold domains"/>
    <property type="match status" value="1"/>
</dbReference>
<evidence type="ECO:0000256" key="1">
    <source>
        <dbReference type="ARBA" id="ARBA00023002"/>
    </source>
</evidence>
<evidence type="ECO:0000313" key="5">
    <source>
        <dbReference type="Proteomes" id="UP000290288"/>
    </source>
</evidence>
<proteinExistence type="inferred from homology"/>